<accession>A0ABU1DG74</accession>
<dbReference type="Proteomes" id="UP001181622">
    <property type="component" value="Unassembled WGS sequence"/>
</dbReference>
<feature type="domain" description="FAD-binding" evidence="2">
    <location>
        <begin position="5"/>
        <end position="345"/>
    </location>
</feature>
<evidence type="ECO:0000313" key="3">
    <source>
        <dbReference type="EMBL" id="MDR4307056.1"/>
    </source>
</evidence>
<dbReference type="PANTHER" id="PTHR43476">
    <property type="entry name" value="3-(3-HYDROXY-PHENYL)PROPIONATE/3-HYDROXYCINNAMIC ACID HYDROXYLASE"/>
    <property type="match status" value="1"/>
</dbReference>
<dbReference type="PRINTS" id="PR00420">
    <property type="entry name" value="RNGMNOXGNASE"/>
</dbReference>
<organism evidence="3 4">
    <name type="scientific">Chelatococcus sambhunathii</name>
    <dbReference type="NCBI Taxonomy" id="363953"/>
    <lineage>
        <taxon>Bacteria</taxon>
        <taxon>Pseudomonadati</taxon>
        <taxon>Pseudomonadota</taxon>
        <taxon>Alphaproteobacteria</taxon>
        <taxon>Hyphomicrobiales</taxon>
        <taxon>Chelatococcaceae</taxon>
        <taxon>Chelatococcus</taxon>
    </lineage>
</organism>
<dbReference type="InterPro" id="IPR002938">
    <property type="entry name" value="FAD-bd"/>
</dbReference>
<name>A0ABU1DG74_9HYPH</name>
<dbReference type="EMBL" id="JADBEO010000019">
    <property type="protein sequence ID" value="MDR4307056.1"/>
    <property type="molecule type" value="Genomic_DNA"/>
</dbReference>
<protein>
    <submittedName>
        <fullName evidence="3">FAD-dependent oxidoreductase</fullName>
    </submittedName>
</protein>
<sequence length="407" mass="44071">MELTTQCCVAGGGPAGLILGLLLARGGVDVVVLEKHGDFLRDFRGDTIQPSTLNILDDLGLLEAFLRLPHQEVETLTGFVEEEPFVIADFRKIDAVLPFIALLPQWDFLDFIAGEAARHPNFRLIRRAEARELIHDRGRVVGLRAETPDGALEVACDLVVGADGRRSTIRAAAGFEVETLGAPMDVVWFRLPRREGDGEATGGRFSAGGLFVTIYRGDYWQCALVIPKGGWDAVKAAGLDAFRERIARLAPPLADRGSLIDGWDKVSVLSVAVDRLKRWHAPGVLCIGDAAHAMSPIGGVGINLAIQDAVAAANILAEPLRQGRASDDDLARVQERRLFPTRVIQRLQIAVQNRVVSPVLASTGRLRPPLALRLMRAVPALRAIPARIVGIGVRPERVKTPAVATPR</sequence>
<dbReference type="InterPro" id="IPR050631">
    <property type="entry name" value="PheA/TfdB_FAD_monoxygenase"/>
</dbReference>
<dbReference type="Pfam" id="PF01494">
    <property type="entry name" value="FAD_binding_3"/>
    <property type="match status" value="1"/>
</dbReference>
<keyword evidence="1" id="KW-0560">Oxidoreductase</keyword>
<evidence type="ECO:0000313" key="4">
    <source>
        <dbReference type="Proteomes" id="UP001181622"/>
    </source>
</evidence>
<dbReference type="Gene3D" id="3.50.50.60">
    <property type="entry name" value="FAD/NAD(P)-binding domain"/>
    <property type="match status" value="2"/>
</dbReference>
<keyword evidence="4" id="KW-1185">Reference proteome</keyword>
<reference evidence="3" key="1">
    <citation type="submission" date="2020-10" db="EMBL/GenBank/DDBJ databases">
        <authorList>
            <person name="Abbas A."/>
            <person name="Razzaq R."/>
            <person name="Waqas M."/>
            <person name="Abbas N."/>
            <person name="Nielsen T.K."/>
            <person name="Hansen L.H."/>
            <person name="Hussain S."/>
            <person name="Shahid M."/>
        </authorList>
    </citation>
    <scope>NUCLEOTIDE SEQUENCE</scope>
    <source>
        <strain evidence="3">S14</strain>
    </source>
</reference>
<comment type="caution">
    <text evidence="3">The sequence shown here is derived from an EMBL/GenBank/DDBJ whole genome shotgun (WGS) entry which is preliminary data.</text>
</comment>
<dbReference type="NCBIfam" id="NF004833">
    <property type="entry name" value="PRK06185.1-1"/>
    <property type="match status" value="1"/>
</dbReference>
<evidence type="ECO:0000256" key="1">
    <source>
        <dbReference type="ARBA" id="ARBA00023002"/>
    </source>
</evidence>
<dbReference type="NCBIfam" id="NF004834">
    <property type="entry name" value="PRK06185.1-3"/>
    <property type="match status" value="1"/>
</dbReference>
<dbReference type="SUPFAM" id="SSF51905">
    <property type="entry name" value="FAD/NAD(P)-binding domain"/>
    <property type="match status" value="1"/>
</dbReference>
<dbReference type="InterPro" id="IPR036188">
    <property type="entry name" value="FAD/NAD-bd_sf"/>
</dbReference>
<dbReference type="PANTHER" id="PTHR43476:SF5">
    <property type="entry name" value="FAD-DEPENDENT MONOOXYGENASE"/>
    <property type="match status" value="1"/>
</dbReference>
<proteinExistence type="predicted"/>
<evidence type="ECO:0000259" key="2">
    <source>
        <dbReference type="Pfam" id="PF01494"/>
    </source>
</evidence>
<gene>
    <name evidence="3" type="ORF">IHQ68_10540</name>
</gene>
<dbReference type="RefSeq" id="WP_309391517.1">
    <property type="nucleotide sequence ID" value="NZ_JADBEO010000019.1"/>
</dbReference>